<protein>
    <submittedName>
        <fullName evidence="1">Uncharacterized protein</fullName>
    </submittedName>
</protein>
<reference evidence="2" key="1">
    <citation type="journal article" date="2019" name="Int. J. Syst. Evol. Microbiol.">
        <title>The Global Catalogue of Microorganisms (GCM) 10K type strain sequencing project: providing services to taxonomists for standard genome sequencing and annotation.</title>
        <authorList>
            <consortium name="The Broad Institute Genomics Platform"/>
            <consortium name="The Broad Institute Genome Sequencing Center for Infectious Disease"/>
            <person name="Wu L."/>
            <person name="Ma J."/>
        </authorList>
    </citation>
    <scope>NUCLEOTIDE SEQUENCE [LARGE SCALE GENOMIC DNA]</scope>
    <source>
        <strain evidence="2">CGMCC 1.12851</strain>
    </source>
</reference>
<gene>
    <name evidence="1" type="ORF">GCM10010833_25220</name>
</gene>
<evidence type="ECO:0000313" key="1">
    <source>
        <dbReference type="EMBL" id="GGB68955.1"/>
    </source>
</evidence>
<organism evidence="1 2">
    <name type="scientific">Blastomonas aquatica</name>
    <dbReference type="NCBI Taxonomy" id="1510276"/>
    <lineage>
        <taxon>Bacteria</taxon>
        <taxon>Pseudomonadati</taxon>
        <taxon>Pseudomonadota</taxon>
        <taxon>Alphaproteobacteria</taxon>
        <taxon>Sphingomonadales</taxon>
        <taxon>Sphingomonadaceae</taxon>
        <taxon>Blastomonas</taxon>
    </lineage>
</organism>
<sequence length="66" mass="7448">MLGAILAPQGIGLELIIEDGNVAGSERAGNVAHILALLTRERQRYLIRAGFMFDLCGNWRLSRWHW</sequence>
<comment type="caution">
    <text evidence="1">The sequence shown here is derived from an EMBL/GenBank/DDBJ whole genome shotgun (WGS) entry which is preliminary data.</text>
</comment>
<dbReference type="Proteomes" id="UP000614261">
    <property type="component" value="Unassembled WGS sequence"/>
</dbReference>
<evidence type="ECO:0000313" key="2">
    <source>
        <dbReference type="Proteomes" id="UP000614261"/>
    </source>
</evidence>
<accession>A0ABQ1JH96</accession>
<proteinExistence type="predicted"/>
<dbReference type="EMBL" id="BMGD01000004">
    <property type="protein sequence ID" value="GGB68955.1"/>
    <property type="molecule type" value="Genomic_DNA"/>
</dbReference>
<name>A0ABQ1JH96_9SPHN</name>
<keyword evidence="2" id="KW-1185">Reference proteome</keyword>